<dbReference type="Pfam" id="PF07070">
    <property type="entry name" value="Spo0M"/>
    <property type="match status" value="1"/>
</dbReference>
<dbReference type="PANTHER" id="PTHR40053:SF1">
    <property type="entry name" value="SPORULATION-CONTROL PROTEIN SPO0M"/>
    <property type="match status" value="1"/>
</dbReference>
<protein>
    <recommendedName>
        <fullName evidence="3">Sporulation protein SpoOM</fullName>
    </recommendedName>
</protein>
<evidence type="ECO:0000313" key="2">
    <source>
        <dbReference type="Proteomes" id="UP000031189"/>
    </source>
</evidence>
<dbReference type="RefSeq" id="WP_039678393.1">
    <property type="nucleotide sequence ID" value="NZ_JAXECK010000026.1"/>
</dbReference>
<gene>
    <name evidence="1" type="ORF">QX51_02830</name>
</gene>
<accession>A0A0B3W001</accession>
<reference evidence="1 2" key="1">
    <citation type="submission" date="2014-12" db="EMBL/GenBank/DDBJ databases">
        <title>Draft genome sequence of Terrisporobacter sp. 08-306576, isolated from the blood culture of a bacteremia patient.</title>
        <authorList>
            <person name="Lund L.C."/>
            <person name="Sydenham T.V."/>
            <person name="Hogh S.V."/>
            <person name="Skov M.N."/>
            <person name="Kemp M."/>
            <person name="Justesen U.S."/>
        </authorList>
    </citation>
    <scope>NUCLEOTIDE SEQUENCE [LARGE SCALE GENOMIC DNA]</scope>
    <source>
        <strain evidence="1 2">08-306576</strain>
    </source>
</reference>
<dbReference type="AlphaFoldDB" id="A0A0B3W001"/>
<dbReference type="EMBL" id="JWHR01000032">
    <property type="protein sequence ID" value="KHS58449.1"/>
    <property type="molecule type" value="Genomic_DNA"/>
</dbReference>
<sequence>MGIFNKVMASALGIGGAKIDTIVHTKNIVPGKRIEGICKIKGGNIEQYINDISIGVYTSYKQEVDDNTISKVQRIQEHIIKIDKNILPDEIHEVKFSFILYKRVPVTIHKSKVWLSTYLDIKSGKDTSDRDYINVGFNDYMQNVVDAISELGFSLREVENEYCKSKLNGFNFVQEFEFVPIRGSFRNRLDELELVFIPTNTHVDILLEVDRKVRGLMSFISESMGLDESKLRIRLENSRKYSVDEIKNEIERLLKKYS</sequence>
<evidence type="ECO:0000313" key="1">
    <source>
        <dbReference type="EMBL" id="KHS58449.1"/>
    </source>
</evidence>
<dbReference type="Proteomes" id="UP000031189">
    <property type="component" value="Unassembled WGS sequence"/>
</dbReference>
<comment type="caution">
    <text evidence="1">The sequence shown here is derived from an EMBL/GenBank/DDBJ whole genome shotgun (WGS) entry which is preliminary data.</text>
</comment>
<dbReference type="OrthoDB" id="2351239at2"/>
<dbReference type="InterPro" id="IPR009776">
    <property type="entry name" value="Spore_0_M"/>
</dbReference>
<dbReference type="STRING" id="1577792.QX51_02830"/>
<dbReference type="PANTHER" id="PTHR40053">
    <property type="entry name" value="SPORULATION-CONTROL PROTEIN SPO0M"/>
    <property type="match status" value="1"/>
</dbReference>
<name>A0A0B3W001_9FIRM</name>
<keyword evidence="2" id="KW-1185">Reference proteome</keyword>
<proteinExistence type="predicted"/>
<evidence type="ECO:0008006" key="3">
    <source>
        <dbReference type="Google" id="ProtNLM"/>
    </source>
</evidence>
<organism evidence="1 2">
    <name type="scientific">Terrisporobacter othiniensis</name>
    <dbReference type="NCBI Taxonomy" id="1577792"/>
    <lineage>
        <taxon>Bacteria</taxon>
        <taxon>Bacillati</taxon>
        <taxon>Bacillota</taxon>
        <taxon>Clostridia</taxon>
        <taxon>Peptostreptococcales</taxon>
        <taxon>Peptostreptococcaceae</taxon>
        <taxon>Terrisporobacter</taxon>
    </lineage>
</organism>